<accession>R4Z0R0</accession>
<comment type="catalytic activity">
    <reaction evidence="7 8">
        <text>deamido-NAD(+) + L-glutamine + ATP + H2O = L-glutamate + AMP + diphosphate + NAD(+) + H(+)</text>
        <dbReference type="Rhea" id="RHEA:24384"/>
        <dbReference type="ChEBI" id="CHEBI:15377"/>
        <dbReference type="ChEBI" id="CHEBI:15378"/>
        <dbReference type="ChEBI" id="CHEBI:29985"/>
        <dbReference type="ChEBI" id="CHEBI:30616"/>
        <dbReference type="ChEBI" id="CHEBI:33019"/>
        <dbReference type="ChEBI" id="CHEBI:57540"/>
        <dbReference type="ChEBI" id="CHEBI:58359"/>
        <dbReference type="ChEBI" id="CHEBI:58437"/>
        <dbReference type="ChEBI" id="CHEBI:456215"/>
        <dbReference type="EC" id="6.3.5.1"/>
    </reaction>
</comment>
<comment type="similarity">
    <text evidence="10">Belongs to the NAD synthetase family.</text>
</comment>
<keyword evidence="5 7" id="KW-0067">ATP-binding</keyword>
<dbReference type="RefSeq" id="WP_012223417.1">
    <property type="nucleotide sequence ID" value="NZ_HG422565.1"/>
</dbReference>
<feature type="binding site" evidence="7">
    <location>
        <position position="430"/>
    </location>
    <ligand>
        <name>ATP</name>
        <dbReference type="ChEBI" id="CHEBI:30616"/>
    </ligand>
</feature>
<dbReference type="GO" id="GO:0000257">
    <property type="term" value="F:nitrilase activity"/>
    <property type="evidence" value="ECO:0007669"/>
    <property type="project" value="UniProtKB-ARBA"/>
</dbReference>
<feature type="active site" description="Proton acceptor" evidence="9">
    <location>
        <position position="44"/>
    </location>
</feature>
<dbReference type="GO" id="GO:0008795">
    <property type="term" value="F:NAD+ synthase activity"/>
    <property type="evidence" value="ECO:0007669"/>
    <property type="project" value="UniProtKB-UniRule"/>
</dbReference>
<evidence type="ECO:0000256" key="10">
    <source>
        <dbReference type="RuleBase" id="RU003811"/>
    </source>
</evidence>
<organism evidence="13 14">
    <name type="scientific">Candidatus Neomicrothrix parvicella RN1</name>
    <dbReference type="NCBI Taxonomy" id="1229780"/>
    <lineage>
        <taxon>Bacteria</taxon>
        <taxon>Bacillati</taxon>
        <taxon>Actinomycetota</taxon>
        <taxon>Acidimicrobiia</taxon>
        <taxon>Acidimicrobiales</taxon>
        <taxon>Microthrixaceae</taxon>
        <taxon>Candidatus Neomicrothrix</taxon>
    </lineage>
</organism>
<feature type="binding site" evidence="7">
    <location>
        <position position="188"/>
    </location>
    <ligand>
        <name>L-glutamine</name>
        <dbReference type="ChEBI" id="CHEBI:58359"/>
    </ligand>
</feature>
<feature type="binding site" evidence="7">
    <location>
        <position position="551"/>
    </location>
    <ligand>
        <name>deamido-NAD(+)</name>
        <dbReference type="ChEBI" id="CHEBI:58437"/>
        <note>ligand shared between two neighboring subunits</note>
    </ligand>
</feature>
<dbReference type="PROSITE" id="PS50263">
    <property type="entry name" value="CN_HYDROLASE"/>
    <property type="match status" value="1"/>
</dbReference>
<dbReference type="AlphaFoldDB" id="R4Z0R0"/>
<evidence type="ECO:0000259" key="12">
    <source>
        <dbReference type="PROSITE" id="PS50263"/>
    </source>
</evidence>
<dbReference type="EC" id="6.3.5.1" evidence="7 8"/>
<feature type="binding site" evidence="7">
    <location>
        <position position="406"/>
    </location>
    <ligand>
        <name>deamido-NAD(+)</name>
        <dbReference type="ChEBI" id="CHEBI:58437"/>
        <note>ligand shared between two neighboring subunits</note>
    </ligand>
</feature>
<dbReference type="EMBL" id="CANL01000002">
    <property type="protein sequence ID" value="CCM62212.1"/>
    <property type="molecule type" value="Genomic_DNA"/>
</dbReference>
<comment type="caution">
    <text evidence="13">The sequence shown here is derived from an EMBL/GenBank/DDBJ whole genome shotgun (WGS) entry which is preliminary data.</text>
</comment>
<dbReference type="PROSITE" id="PS00920">
    <property type="entry name" value="NITRIL_CHT_1"/>
    <property type="match status" value="1"/>
</dbReference>
<dbReference type="NCBIfam" id="TIGR00552">
    <property type="entry name" value="nadE"/>
    <property type="match status" value="1"/>
</dbReference>
<dbReference type="InterPro" id="IPR003010">
    <property type="entry name" value="C-N_Hydrolase"/>
</dbReference>
<dbReference type="UniPathway" id="UPA00253">
    <property type="reaction ID" value="UER00334"/>
</dbReference>
<dbReference type="eggNOG" id="COG0388">
    <property type="taxonomic scope" value="Bacteria"/>
</dbReference>
<feature type="active site" description="Proton acceptor; for glutaminase activity" evidence="7">
    <location>
        <position position="44"/>
    </location>
</feature>
<evidence type="ECO:0000256" key="6">
    <source>
        <dbReference type="ARBA" id="ARBA00023027"/>
    </source>
</evidence>
<feature type="binding site" evidence="7">
    <location>
        <position position="182"/>
    </location>
    <ligand>
        <name>L-glutamine</name>
        <dbReference type="ChEBI" id="CHEBI:58359"/>
    </ligand>
</feature>
<keyword evidence="6 7" id="KW-0520">NAD</keyword>
<evidence type="ECO:0000313" key="14">
    <source>
        <dbReference type="Proteomes" id="UP000018291"/>
    </source>
</evidence>
<dbReference type="SUPFAM" id="SSF52402">
    <property type="entry name" value="Adenine nucleotide alpha hydrolases-like"/>
    <property type="match status" value="1"/>
</dbReference>
<comment type="function">
    <text evidence="7">Catalyzes the ATP-dependent amidation of deamido-NAD to form NAD. Uses L-glutamine as a nitrogen source.</text>
</comment>
<dbReference type="STRING" id="1229780.BN381_100099"/>
<proteinExistence type="inferred from homology"/>
<name>R4Z0R0_9ACTN</name>
<feature type="binding site" evidence="7">
    <location>
        <position position="435"/>
    </location>
    <ligand>
        <name>deamido-NAD(+)</name>
        <dbReference type="ChEBI" id="CHEBI:58437"/>
        <note>ligand shared between two neighboring subunits</note>
    </ligand>
</feature>
<feature type="binding site" evidence="7">
    <location>
        <position position="124"/>
    </location>
    <ligand>
        <name>L-glutamine</name>
        <dbReference type="ChEBI" id="CHEBI:58359"/>
    </ligand>
</feature>
<dbReference type="NCBIfam" id="NF010588">
    <property type="entry name" value="PRK13981.1"/>
    <property type="match status" value="1"/>
</dbReference>
<evidence type="ECO:0000256" key="5">
    <source>
        <dbReference type="ARBA" id="ARBA00022840"/>
    </source>
</evidence>
<dbReference type="CDD" id="cd00553">
    <property type="entry name" value="NAD_synthase"/>
    <property type="match status" value="1"/>
</dbReference>
<dbReference type="GO" id="GO:0009435">
    <property type="term" value="P:NAD+ biosynthetic process"/>
    <property type="evidence" value="ECO:0007669"/>
    <property type="project" value="UniProtKB-UniRule"/>
</dbReference>
<dbReference type="InterPro" id="IPR014729">
    <property type="entry name" value="Rossmann-like_a/b/a_fold"/>
</dbReference>
<evidence type="ECO:0000256" key="3">
    <source>
        <dbReference type="ARBA" id="ARBA00022598"/>
    </source>
</evidence>
<feature type="binding site" evidence="7">
    <location>
        <begin position="323"/>
        <end position="330"/>
    </location>
    <ligand>
        <name>ATP</name>
        <dbReference type="ChEBI" id="CHEBI:30616"/>
    </ligand>
</feature>
<comment type="caution">
    <text evidence="7">Lacks conserved residue(s) required for the propagation of feature annotation.</text>
</comment>
<evidence type="ECO:0000256" key="7">
    <source>
        <dbReference type="HAMAP-Rule" id="MF_02090"/>
    </source>
</evidence>
<dbReference type="Gene3D" id="3.40.50.620">
    <property type="entry name" value="HUPs"/>
    <property type="match status" value="1"/>
</dbReference>
<dbReference type="PIRSF" id="PIRSF006630">
    <property type="entry name" value="NADS_GAT"/>
    <property type="match status" value="1"/>
</dbReference>
<dbReference type="InterPro" id="IPR022310">
    <property type="entry name" value="NAD/GMP_synthase"/>
</dbReference>
<keyword evidence="4 7" id="KW-0547">Nucleotide-binding</keyword>
<dbReference type="GO" id="GO:0005524">
    <property type="term" value="F:ATP binding"/>
    <property type="evidence" value="ECO:0007669"/>
    <property type="project" value="UniProtKB-UniRule"/>
</dbReference>
<evidence type="ECO:0000256" key="1">
    <source>
        <dbReference type="ARBA" id="ARBA00005188"/>
    </source>
</evidence>
<dbReference type="InterPro" id="IPR000132">
    <property type="entry name" value="Nitrilase/CN_hydratase_CS"/>
</dbReference>
<dbReference type="Gene3D" id="3.60.110.10">
    <property type="entry name" value="Carbon-nitrogen hydrolase"/>
    <property type="match status" value="1"/>
</dbReference>
<comment type="similarity">
    <text evidence="2 7 8">In the C-terminal section; belongs to the NAD synthetase family.</text>
</comment>
<evidence type="ECO:0000256" key="9">
    <source>
        <dbReference type="PROSITE-ProRule" id="PRU10139"/>
    </source>
</evidence>
<dbReference type="PANTHER" id="PTHR23090:SF9">
    <property type="entry name" value="GLUTAMINE-DEPENDENT NAD(+) SYNTHETASE"/>
    <property type="match status" value="1"/>
</dbReference>
<dbReference type="InterPro" id="IPR003694">
    <property type="entry name" value="NAD_synthase"/>
</dbReference>
<feature type="region of interest" description="Disordered" evidence="11">
    <location>
        <begin position="476"/>
        <end position="505"/>
    </location>
</feature>
<evidence type="ECO:0000256" key="11">
    <source>
        <dbReference type="SAM" id="MobiDB-lite"/>
    </source>
</evidence>
<dbReference type="GO" id="GO:0003952">
    <property type="term" value="F:NAD+ synthase (glutamine-hydrolyzing) activity"/>
    <property type="evidence" value="ECO:0007669"/>
    <property type="project" value="UniProtKB-UniRule"/>
</dbReference>
<dbReference type="SUPFAM" id="SSF56317">
    <property type="entry name" value="Carbon-nitrogen hydrolase"/>
    <property type="match status" value="1"/>
</dbReference>
<dbReference type="CDD" id="cd07570">
    <property type="entry name" value="GAT_Gln-NAD-synth"/>
    <property type="match status" value="1"/>
</dbReference>
<dbReference type="Pfam" id="PF00795">
    <property type="entry name" value="CN_hydrolase"/>
    <property type="match status" value="1"/>
</dbReference>
<dbReference type="GO" id="GO:0005737">
    <property type="term" value="C:cytoplasm"/>
    <property type="evidence" value="ECO:0007669"/>
    <property type="project" value="InterPro"/>
</dbReference>
<dbReference type="HAMAP" id="MF_02090">
    <property type="entry name" value="NadE_glutamine_dep"/>
    <property type="match status" value="1"/>
</dbReference>
<comment type="pathway">
    <text evidence="1 7 8">Cofactor biosynthesis; NAD(+) biosynthesis; NAD(+) from deamido-NAD(+) (L-Gln route): step 1/1.</text>
</comment>
<evidence type="ECO:0000313" key="13">
    <source>
        <dbReference type="EMBL" id="CCM62212.1"/>
    </source>
</evidence>
<reference evidence="13 14" key="1">
    <citation type="journal article" date="2013" name="ISME J.">
        <title>Metabolic model for the filamentous 'Candidatus Microthrix parvicella' based on genomic and metagenomic analyses.</title>
        <authorList>
            <person name="Jon McIlroy S."/>
            <person name="Kristiansen R."/>
            <person name="Albertsen M."/>
            <person name="Michael Karst S."/>
            <person name="Rossetti S."/>
            <person name="Lund Nielsen J."/>
            <person name="Tandoi V."/>
            <person name="James Seviour R."/>
            <person name="Nielsen P.H."/>
        </authorList>
    </citation>
    <scope>NUCLEOTIDE SEQUENCE [LARGE SCALE GENOMIC DNA]</scope>
    <source>
        <strain evidence="13 14">RN1</strain>
    </source>
</reference>
<evidence type="ECO:0000256" key="4">
    <source>
        <dbReference type="ARBA" id="ARBA00022741"/>
    </source>
</evidence>
<dbReference type="GO" id="GO:0004359">
    <property type="term" value="F:glutaminase activity"/>
    <property type="evidence" value="ECO:0007669"/>
    <property type="project" value="InterPro"/>
</dbReference>
<dbReference type="eggNOG" id="COG0171">
    <property type="taxonomic scope" value="Bacteria"/>
</dbReference>
<keyword evidence="3 7" id="KW-0436">Ligase</keyword>
<dbReference type="InterPro" id="IPR036526">
    <property type="entry name" value="C-N_Hydrolase_sf"/>
</dbReference>
<dbReference type="OrthoDB" id="9760188at2"/>
<gene>
    <name evidence="7" type="primary">nadE</name>
    <name evidence="13" type="ORF">BN381_100099</name>
</gene>
<feature type="domain" description="CN hydrolase" evidence="12">
    <location>
        <begin position="4"/>
        <end position="252"/>
    </location>
</feature>
<feature type="active site" description="For glutaminase activity" evidence="7">
    <location>
        <position position="118"/>
    </location>
</feature>
<dbReference type="FunFam" id="3.40.50.620:FF:000106">
    <property type="entry name" value="Glutamine-dependent NAD(+) synthetase"/>
    <property type="match status" value="1"/>
</dbReference>
<protein>
    <recommendedName>
        <fullName evidence="7 8">Glutamine-dependent NAD(+) synthetase</fullName>
        <ecNumber evidence="7 8">6.3.5.1</ecNumber>
    </recommendedName>
    <alternativeName>
        <fullName evidence="7 8">NAD(+) synthase [glutamine-hydrolyzing]</fullName>
    </alternativeName>
</protein>
<dbReference type="Proteomes" id="UP000018291">
    <property type="component" value="Unassembled WGS sequence"/>
</dbReference>
<dbReference type="Pfam" id="PF02540">
    <property type="entry name" value="NAD_synthase"/>
    <property type="match status" value="1"/>
</dbReference>
<evidence type="ECO:0000256" key="2">
    <source>
        <dbReference type="ARBA" id="ARBA00007145"/>
    </source>
</evidence>
<dbReference type="InterPro" id="IPR014445">
    <property type="entry name" value="Gln-dep_NAD_synthase"/>
</dbReference>
<sequence>MPTLRVALGQMNPHVGNLAGNVARLGELYDQAEAAGCDLVAFPELAVPGYPSEDLLIRRGFLEDNVEALDRVVARTGRCVALLGYADDHLAVDSVGGIRTANTVAVAAGGKVHGRYQKQRLPNYGVFDEDRYFTAGPEDQPLFSIGGLVVGVSICEDIWYVDGPPTQQSAAGADVLISLNASPYQEGRLELREQLLSDRARRAGVPVAYVNQVGAQDELIFDGGSMVVDRHGEVLARAPQFVDDLMIVDLELEPRGLEVALPLVTIEPHDVAMPSAPNHTARSVIDPPMVALALPPDAEVWEALRLGLADYFAKGGFTDACLGLSGGIDSALVAVLAADALGPERVHAVSMPSQHSSNHSRDDAEVLAATLGLDYRTVAIADMYHSFMDGLAGSFGAAEADLTEENLQARIRGTLLMALCNKFGWLALATGNKSEFAVGYSTLYGDSNGALAPIGDVYKTRVFRLARWRNQLAVERGETPPIPEHTISKAPSAELRPDQRDDQSLPAYDQLDPVLERYVDNDFTVEELLASGADPELARWVARLVDRNEFKRRQTPFALRVTKKAFGRDRRMPLTNAYSEVRWATDEVAEG</sequence>
<keyword evidence="14" id="KW-1185">Reference proteome</keyword>
<evidence type="ECO:0000256" key="8">
    <source>
        <dbReference type="PIRNR" id="PIRNR006630"/>
    </source>
</evidence>
<feature type="active site" description="Nucleophile; for glutaminase activity" evidence="7">
    <location>
        <position position="155"/>
    </location>
</feature>
<dbReference type="HOGENOM" id="CLU_022313_2_0_11"/>
<dbReference type="PANTHER" id="PTHR23090">
    <property type="entry name" value="NH 3 /GLUTAMINE-DEPENDENT NAD + SYNTHETASE"/>
    <property type="match status" value="1"/>
</dbReference>